<gene>
    <name evidence="1" type="ORF">llap_14590</name>
</gene>
<evidence type="ECO:0000313" key="2">
    <source>
        <dbReference type="Proteomes" id="UP000233556"/>
    </source>
</evidence>
<organism evidence="1 2">
    <name type="scientific">Limosa lapponica baueri</name>
    <dbReference type="NCBI Taxonomy" id="1758121"/>
    <lineage>
        <taxon>Eukaryota</taxon>
        <taxon>Metazoa</taxon>
        <taxon>Chordata</taxon>
        <taxon>Craniata</taxon>
        <taxon>Vertebrata</taxon>
        <taxon>Euteleostomi</taxon>
        <taxon>Archelosauria</taxon>
        <taxon>Archosauria</taxon>
        <taxon>Dinosauria</taxon>
        <taxon>Saurischia</taxon>
        <taxon>Theropoda</taxon>
        <taxon>Coelurosauria</taxon>
        <taxon>Aves</taxon>
        <taxon>Neognathae</taxon>
        <taxon>Neoaves</taxon>
        <taxon>Charadriiformes</taxon>
        <taxon>Scolopacidae</taxon>
        <taxon>Limosa</taxon>
    </lineage>
</organism>
<reference evidence="2" key="2">
    <citation type="submission" date="2017-12" db="EMBL/GenBank/DDBJ databases">
        <title>Genome sequence of the Bar-tailed Godwit (Limosa lapponica baueri).</title>
        <authorList>
            <person name="Lima N.C.B."/>
            <person name="Parody-Merino A.M."/>
            <person name="Battley P.F."/>
            <person name="Fidler A.E."/>
            <person name="Prosdocimi F."/>
        </authorList>
    </citation>
    <scope>NUCLEOTIDE SEQUENCE [LARGE SCALE GENOMIC DNA]</scope>
</reference>
<sequence>MATMVDSMSYLQGGSKAVSVCKTCPEVISIEVKHNDGNMKGVSAGRYEYGLIQPWLKEECPVAYDFVLKYLQSGVQTSGLGDVQAPWHVPHHMDFQTGLHKMSKSGEEAFSLIQLSDHGCFK</sequence>
<keyword evidence="2" id="KW-1185">Reference proteome</keyword>
<dbReference type="EMBL" id="KZ508515">
    <property type="protein sequence ID" value="PKU35107.1"/>
    <property type="molecule type" value="Genomic_DNA"/>
</dbReference>
<dbReference type="AlphaFoldDB" id="A0A2I0TMR7"/>
<protein>
    <submittedName>
        <fullName evidence="1">Uncharacterized protein</fullName>
    </submittedName>
</protein>
<accession>A0A2I0TMR7</accession>
<reference evidence="2" key="1">
    <citation type="submission" date="2017-11" db="EMBL/GenBank/DDBJ databases">
        <authorList>
            <person name="Lima N.C."/>
            <person name="Parody-Merino A.M."/>
            <person name="Battley P.F."/>
            <person name="Fidler A.E."/>
            <person name="Prosdocimi F."/>
        </authorList>
    </citation>
    <scope>NUCLEOTIDE SEQUENCE [LARGE SCALE GENOMIC DNA]</scope>
</reference>
<proteinExistence type="predicted"/>
<dbReference type="Proteomes" id="UP000233556">
    <property type="component" value="Unassembled WGS sequence"/>
</dbReference>
<evidence type="ECO:0000313" key="1">
    <source>
        <dbReference type="EMBL" id="PKU35107.1"/>
    </source>
</evidence>
<name>A0A2I0TMR7_LIMLA</name>